<dbReference type="SMART" id="SM00633">
    <property type="entry name" value="Glyco_10"/>
    <property type="match status" value="1"/>
</dbReference>
<dbReference type="STRING" id="411473.RUMCAL_02087"/>
<dbReference type="GO" id="GO:0031176">
    <property type="term" value="F:endo-1,4-beta-xylanase activity"/>
    <property type="evidence" value="ECO:0007669"/>
    <property type="project" value="UniProtKB-EC"/>
</dbReference>
<dbReference type="InterPro" id="IPR010502">
    <property type="entry name" value="Carb-bd_dom_fam9"/>
</dbReference>
<dbReference type="InterPro" id="IPR017853">
    <property type="entry name" value="GH"/>
</dbReference>
<dbReference type="HOGENOM" id="CLU_001408_1_0_9"/>
<evidence type="ECO:0000256" key="1">
    <source>
        <dbReference type="ARBA" id="ARBA00007495"/>
    </source>
</evidence>
<dbReference type="Gene3D" id="3.20.20.80">
    <property type="entry name" value="Glycosidases"/>
    <property type="match status" value="1"/>
</dbReference>
<dbReference type="Gene3D" id="2.60.40.1190">
    <property type="match status" value="1"/>
</dbReference>
<feature type="domain" description="Dockerin" evidence="13">
    <location>
        <begin position="1088"/>
        <end position="1156"/>
    </location>
</feature>
<organism evidence="14 15">
    <name type="scientific">Ruminococcus callidus ATCC 27760</name>
    <dbReference type="NCBI Taxonomy" id="411473"/>
    <lineage>
        <taxon>Bacteria</taxon>
        <taxon>Bacillati</taxon>
        <taxon>Bacillota</taxon>
        <taxon>Clostridia</taxon>
        <taxon>Eubacteriales</taxon>
        <taxon>Oscillospiraceae</taxon>
        <taxon>Ruminococcus</taxon>
    </lineage>
</organism>
<evidence type="ECO:0000256" key="7">
    <source>
        <dbReference type="ARBA" id="ARBA00023326"/>
    </source>
</evidence>
<keyword evidence="5 9" id="KW-0119">Carbohydrate metabolism</keyword>
<dbReference type="InterPro" id="IPR003305">
    <property type="entry name" value="CenC_carb-bd"/>
</dbReference>
<evidence type="ECO:0000256" key="10">
    <source>
        <dbReference type="SAM" id="MobiDB-lite"/>
    </source>
</evidence>
<dbReference type="PROSITE" id="PS00591">
    <property type="entry name" value="GH10_1"/>
    <property type="match status" value="1"/>
</dbReference>
<reference evidence="14 15" key="1">
    <citation type="submission" date="2013-07" db="EMBL/GenBank/DDBJ databases">
        <authorList>
            <person name="Weinstock G."/>
            <person name="Sodergren E."/>
            <person name="Wylie T."/>
            <person name="Fulton L."/>
            <person name="Fulton R."/>
            <person name="Fronick C."/>
            <person name="O'Laughlin M."/>
            <person name="Godfrey J."/>
            <person name="Miner T."/>
            <person name="Herter B."/>
            <person name="Appelbaum E."/>
            <person name="Cordes M."/>
            <person name="Lek S."/>
            <person name="Wollam A."/>
            <person name="Pepin K.H."/>
            <person name="Palsikar V.B."/>
            <person name="Mitreva M."/>
            <person name="Wilson R.K."/>
        </authorList>
    </citation>
    <scope>NUCLEOTIDE SEQUENCE [LARGE SCALE GENOMIC DNA]</scope>
    <source>
        <strain evidence="14 15">ATCC 27760</strain>
    </source>
</reference>
<dbReference type="SUPFAM" id="SSF51445">
    <property type="entry name" value="(Trans)glycosidases"/>
    <property type="match status" value="1"/>
</dbReference>
<proteinExistence type="inferred from homology"/>
<dbReference type="PRINTS" id="PR00134">
    <property type="entry name" value="GLHYDRLASE10"/>
</dbReference>
<evidence type="ECO:0000259" key="12">
    <source>
        <dbReference type="PROSITE" id="PS51760"/>
    </source>
</evidence>
<dbReference type="Pfam" id="PF02018">
    <property type="entry name" value="CBM_4_9"/>
    <property type="match status" value="2"/>
</dbReference>
<keyword evidence="7 9" id="KW-0624">Polysaccharide degradation</keyword>
<dbReference type="CDD" id="cd00005">
    <property type="entry name" value="CBM9_like_1"/>
    <property type="match status" value="1"/>
</dbReference>
<comment type="similarity">
    <text evidence="1 9">Belongs to the glycosyl hydrolase 10 (cellulase F) family.</text>
</comment>
<dbReference type="Pfam" id="PF00404">
    <property type="entry name" value="Dockerin_1"/>
    <property type="match status" value="1"/>
</dbReference>
<comment type="catalytic activity">
    <reaction evidence="9">
        <text>Endohydrolysis of (1-&gt;4)-beta-D-xylosidic linkages in xylans.</text>
        <dbReference type="EC" id="3.2.1.8"/>
    </reaction>
</comment>
<dbReference type="RefSeq" id="WP_021683601.1">
    <property type="nucleotide sequence ID" value="NZ_KI260494.1"/>
</dbReference>
<dbReference type="SUPFAM" id="SSF49344">
    <property type="entry name" value="CBD9-like"/>
    <property type="match status" value="1"/>
</dbReference>
<evidence type="ECO:0000256" key="3">
    <source>
        <dbReference type="ARBA" id="ARBA00022737"/>
    </source>
</evidence>
<dbReference type="InterPro" id="IPR002105">
    <property type="entry name" value="Dockerin_1_rpt"/>
</dbReference>
<dbReference type="EC" id="3.2.1.8" evidence="9"/>
<dbReference type="InterPro" id="IPR036439">
    <property type="entry name" value="Dockerin_dom_sf"/>
</dbReference>
<feature type="chain" id="PRO_5038594853" description="Beta-xylanase" evidence="11">
    <location>
        <begin position="24"/>
        <end position="1158"/>
    </location>
</feature>
<gene>
    <name evidence="14" type="ORF">RUMCAL_02087</name>
</gene>
<dbReference type="EMBL" id="AWVF01000254">
    <property type="protein sequence ID" value="ERJ94429.1"/>
    <property type="molecule type" value="Genomic_DNA"/>
</dbReference>
<dbReference type="Pfam" id="PF00331">
    <property type="entry name" value="Glyco_hydro_10"/>
    <property type="match status" value="1"/>
</dbReference>
<dbReference type="Pfam" id="PF06452">
    <property type="entry name" value="CBM9_1"/>
    <property type="match status" value="1"/>
</dbReference>
<dbReference type="PANTHER" id="PTHR31490">
    <property type="entry name" value="GLYCOSYL HYDROLASE"/>
    <property type="match status" value="1"/>
</dbReference>
<name>U2LY59_9FIRM</name>
<evidence type="ECO:0000256" key="11">
    <source>
        <dbReference type="SAM" id="SignalP"/>
    </source>
</evidence>
<sequence>MKFKKLMAAVTTGVLAVTSLSLSGLIGSAEVQELMNDTFESGYGAWKGVGSSLSLSTEQAHNGGTSLYCYDRTANWGAPRCSLTGIVAAGQSYEISASAMYEGSGQQNMAIKMIYTDANGTDHYDQVAAAQATAGQWVEIKGNYTVPSGATDMILYVEMPDANTDQTYYIDDVVIKGEKTEIQLDDKFESDFDNNSTQKWNGRGSAKVELSTKYAHSGTTSLYVSGRTQLWNGATRSASDIMEAGGYYKVGTYVLYDGDQYTDTQKFSINLQYDLNGKENYYTIATETANKGEWKYVGSEFTVPEGATNFYIYVQTGYTSAPKEQDLMNFYMDDAVGEHLPDPAIQDDIASLKDAYSDYFKIGCACAGSEFAQGATKDLIKKHYNSLTLGNELKPDSVLDQALSQKYVAETGDDTMPQISLNEADEILKFAGENKIPVRGHVLVWHSQTPDWFFKENFDPNGAWVSKDKMTKRLENYIKTVMETLKKDYPDVEFYAWDVVNEAASDAGTIRDAGSNNEVNGQSAWVKVYGDQSYIPLAFEFAKKYAPAGCKLFYNDYNEYSPNKQAYIISDILKPLVEKNLIDGVGMQSHISMSYPTIDLYKSAMQQYADLGLEIQVTELDVSEKSNEYADQLALAQRYQDVFKMYKEMKDSGVNLSAVVLWGITDSTSWIGGYPLLFDKDYQAKPSYYAVIDTDSEVEKLQTMTAYRYDGTDADLERALEIGTAQYLSTKTGSTGTYFKAAWSDENMIVRVYNPAVSADAKNSYVEIFGNQLDSMGGFPIDDQTITSAMEYVDLKWESNSNDWNPKSGSTVHLDVFNNNAAWNCVDVADYVFNNSDVPTGALPTCGIVTLAEQPKYAEATKTETPITIDGDIDAAWADANTIDVNTYSMGNGATAVSKMLWDENCLYVLTEVTDPVLSVASANAYEQDTVEVFFDENNHKTSSYESDDIQCRINYENDKTVTDGRSTDAFLSGTKKTDKGYIVEVAIPYTIGSFHADQIVGFDVQVNDDGTGDGKRTSMANWNDLTGQGYINTSGFGVLKLVGDGTVTTDTTVTTTTTGTTSTTTETVTSATTSDSSTNTSESGESGLTLYGDVNMDSRVDITDAVLLNKAVANVVTLGSTQKKNADCDADSEISGNDAVVLLKFLVSIIHTLPSAE</sequence>
<evidence type="ECO:0000256" key="8">
    <source>
        <dbReference type="PROSITE-ProRule" id="PRU10061"/>
    </source>
</evidence>
<dbReference type="InterPro" id="IPR031158">
    <property type="entry name" value="GH10_AS"/>
</dbReference>
<dbReference type="SUPFAM" id="SSF63446">
    <property type="entry name" value="Type I dockerin domain"/>
    <property type="match status" value="1"/>
</dbReference>
<dbReference type="OrthoDB" id="1829224at2"/>
<dbReference type="InterPro" id="IPR016134">
    <property type="entry name" value="Dockerin_dom"/>
</dbReference>
<dbReference type="Gene3D" id="2.60.120.260">
    <property type="entry name" value="Galactose-binding domain-like"/>
    <property type="match status" value="2"/>
</dbReference>
<keyword evidence="3" id="KW-0677">Repeat</keyword>
<evidence type="ECO:0000313" key="14">
    <source>
        <dbReference type="EMBL" id="ERJ94429.1"/>
    </source>
</evidence>
<evidence type="ECO:0000313" key="15">
    <source>
        <dbReference type="Proteomes" id="UP000016662"/>
    </source>
</evidence>
<dbReference type="CDD" id="cd14256">
    <property type="entry name" value="Dockerin_I"/>
    <property type="match status" value="1"/>
</dbReference>
<dbReference type="AlphaFoldDB" id="U2LY59"/>
<feature type="active site" description="Nucleophile" evidence="8">
    <location>
        <position position="619"/>
    </location>
</feature>
<feature type="domain" description="GH10" evidence="12">
    <location>
        <begin position="346"/>
        <end position="694"/>
    </location>
</feature>
<evidence type="ECO:0000256" key="4">
    <source>
        <dbReference type="ARBA" id="ARBA00022801"/>
    </source>
</evidence>
<keyword evidence="4 9" id="KW-0378">Hydrolase</keyword>
<dbReference type="Proteomes" id="UP000016662">
    <property type="component" value="Unassembled WGS sequence"/>
</dbReference>
<protein>
    <recommendedName>
        <fullName evidence="9">Beta-xylanase</fullName>
        <ecNumber evidence="9">3.2.1.8</ecNumber>
    </recommendedName>
</protein>
<dbReference type="PATRIC" id="fig|411473.3.peg.1723"/>
<keyword evidence="15" id="KW-1185">Reference proteome</keyword>
<evidence type="ECO:0000256" key="6">
    <source>
        <dbReference type="ARBA" id="ARBA00023295"/>
    </source>
</evidence>
<dbReference type="PROSITE" id="PS51766">
    <property type="entry name" value="DOCKERIN"/>
    <property type="match status" value="1"/>
</dbReference>
<dbReference type="GO" id="GO:0045493">
    <property type="term" value="P:xylan catabolic process"/>
    <property type="evidence" value="ECO:0007669"/>
    <property type="project" value="UniProtKB-KW"/>
</dbReference>
<dbReference type="Gene3D" id="1.10.1330.10">
    <property type="entry name" value="Dockerin domain"/>
    <property type="match status" value="1"/>
</dbReference>
<evidence type="ECO:0000259" key="13">
    <source>
        <dbReference type="PROSITE" id="PS51766"/>
    </source>
</evidence>
<dbReference type="InterPro" id="IPR001000">
    <property type="entry name" value="GH10_dom"/>
</dbReference>
<evidence type="ECO:0000256" key="5">
    <source>
        <dbReference type="ARBA" id="ARBA00023277"/>
    </source>
</evidence>
<comment type="caution">
    <text evidence="14">The sequence shown here is derived from an EMBL/GenBank/DDBJ whole genome shotgun (WGS) entry which is preliminary data.</text>
</comment>
<dbReference type="PANTHER" id="PTHR31490:SF90">
    <property type="entry name" value="ENDO-1,4-BETA-XYLANASE A"/>
    <property type="match status" value="1"/>
</dbReference>
<dbReference type="eggNOG" id="COG3693">
    <property type="taxonomic scope" value="Bacteria"/>
</dbReference>
<dbReference type="SUPFAM" id="SSF49785">
    <property type="entry name" value="Galactose-binding domain-like"/>
    <property type="match status" value="2"/>
</dbReference>
<evidence type="ECO:0000256" key="9">
    <source>
        <dbReference type="RuleBase" id="RU361174"/>
    </source>
</evidence>
<feature type="signal peptide" evidence="11">
    <location>
        <begin position="1"/>
        <end position="23"/>
    </location>
</feature>
<dbReference type="InterPro" id="IPR008979">
    <property type="entry name" value="Galactose-bd-like_sf"/>
</dbReference>
<dbReference type="PROSITE" id="PS51760">
    <property type="entry name" value="GH10_2"/>
    <property type="match status" value="1"/>
</dbReference>
<keyword evidence="6 9" id="KW-0326">Glycosidase</keyword>
<dbReference type="GO" id="GO:0030246">
    <property type="term" value="F:carbohydrate binding"/>
    <property type="evidence" value="ECO:0007669"/>
    <property type="project" value="InterPro"/>
</dbReference>
<dbReference type="InterPro" id="IPR044846">
    <property type="entry name" value="GH10"/>
</dbReference>
<keyword evidence="2 11" id="KW-0732">Signal</keyword>
<evidence type="ECO:0000256" key="2">
    <source>
        <dbReference type="ARBA" id="ARBA00022729"/>
    </source>
</evidence>
<accession>U2LY59</accession>
<feature type="region of interest" description="Disordered" evidence="10">
    <location>
        <begin position="1055"/>
        <end position="1087"/>
    </location>
</feature>